<feature type="transmembrane region" description="Helical" evidence="8">
    <location>
        <begin position="104"/>
        <end position="122"/>
    </location>
</feature>
<dbReference type="GO" id="GO:0046872">
    <property type="term" value="F:metal ion binding"/>
    <property type="evidence" value="ECO:0007669"/>
    <property type="project" value="UniProtKB-KW"/>
</dbReference>
<comment type="caution">
    <text evidence="9">The sequence shown here is derived from an EMBL/GenBank/DDBJ whole genome shotgun (WGS) entry which is preliminary data.</text>
</comment>
<organism evidence="9 10">
    <name type="scientific">Ruminiclostridium hungatei</name>
    <name type="common">Clostridium hungatei</name>
    <dbReference type="NCBI Taxonomy" id="48256"/>
    <lineage>
        <taxon>Bacteria</taxon>
        <taxon>Bacillati</taxon>
        <taxon>Bacillota</taxon>
        <taxon>Clostridia</taxon>
        <taxon>Eubacteriales</taxon>
        <taxon>Oscillospiraceae</taxon>
        <taxon>Ruminiclostridium</taxon>
    </lineage>
</organism>
<dbReference type="CDD" id="cd06853">
    <property type="entry name" value="GT_WecA_like"/>
    <property type="match status" value="1"/>
</dbReference>
<dbReference type="PANTHER" id="PTHR22926">
    <property type="entry name" value="PHOSPHO-N-ACETYLMURAMOYL-PENTAPEPTIDE-TRANSFERASE"/>
    <property type="match status" value="1"/>
</dbReference>
<evidence type="ECO:0000313" key="9">
    <source>
        <dbReference type="EMBL" id="OPX42234.1"/>
    </source>
</evidence>
<keyword evidence="4 8" id="KW-0812">Transmembrane</keyword>
<dbReference type="GO" id="GO:0071555">
    <property type="term" value="P:cell wall organization"/>
    <property type="evidence" value="ECO:0007669"/>
    <property type="project" value="TreeGrafter"/>
</dbReference>
<feature type="binding site" evidence="7">
    <location>
        <position position="221"/>
    </location>
    <ligand>
        <name>Mg(2+)</name>
        <dbReference type="ChEBI" id="CHEBI:18420"/>
    </ligand>
</feature>
<feature type="transmembrane region" description="Helical" evidence="8">
    <location>
        <begin position="217"/>
        <end position="236"/>
    </location>
</feature>
<evidence type="ECO:0000313" key="10">
    <source>
        <dbReference type="Proteomes" id="UP000191554"/>
    </source>
</evidence>
<comment type="cofactor">
    <cofactor evidence="7">
        <name>Mg(2+)</name>
        <dbReference type="ChEBI" id="CHEBI:18420"/>
    </cofactor>
</comment>
<dbReference type="OrthoDB" id="9803238at2"/>
<keyword evidence="6 8" id="KW-0472">Membrane</keyword>
<evidence type="ECO:0000256" key="5">
    <source>
        <dbReference type="ARBA" id="ARBA00022989"/>
    </source>
</evidence>
<keyword evidence="7" id="KW-0460">Magnesium</keyword>
<dbReference type="InterPro" id="IPR000715">
    <property type="entry name" value="Glycosyl_transferase_4"/>
</dbReference>
<dbReference type="RefSeq" id="WP_080066324.1">
    <property type="nucleotide sequence ID" value="NZ_MZGX01000032.1"/>
</dbReference>
<feature type="transmembrane region" description="Helical" evidence="8">
    <location>
        <begin position="142"/>
        <end position="162"/>
    </location>
</feature>
<keyword evidence="5 8" id="KW-1133">Transmembrane helix</keyword>
<evidence type="ECO:0000256" key="8">
    <source>
        <dbReference type="SAM" id="Phobius"/>
    </source>
</evidence>
<dbReference type="GO" id="GO:0009103">
    <property type="term" value="P:lipopolysaccharide biosynthetic process"/>
    <property type="evidence" value="ECO:0007669"/>
    <property type="project" value="TreeGrafter"/>
</dbReference>
<evidence type="ECO:0000256" key="1">
    <source>
        <dbReference type="ARBA" id="ARBA00004651"/>
    </source>
</evidence>
<feature type="binding site" evidence="7">
    <location>
        <position position="161"/>
    </location>
    <ligand>
        <name>Mg(2+)</name>
        <dbReference type="ChEBI" id="CHEBI:18420"/>
    </ligand>
</feature>
<feature type="transmembrane region" description="Helical" evidence="8">
    <location>
        <begin position="73"/>
        <end position="92"/>
    </location>
</feature>
<feature type="transmembrane region" description="Helical" evidence="8">
    <location>
        <begin position="300"/>
        <end position="321"/>
    </location>
</feature>
<dbReference type="PANTHER" id="PTHR22926:SF3">
    <property type="entry name" value="UNDECAPRENYL-PHOSPHATE ALPHA-N-ACETYLGLUCOSAMINYL 1-PHOSPHATE TRANSFERASE"/>
    <property type="match status" value="1"/>
</dbReference>
<sequence>MSNYFLPFLLSLGIMLYVTPKLTKLAHKINYTEKPNKDSQRKIHTESKAYLAAVGILFTFWSCYFLFTRDFSTKALAVFGSSFLIWGIGMADDWFKINGRDLKALPKFVFQLLACIMAVYFTNIKFAGITNPFNDAYIMFPLWFQYVLSVLWLFGVTTVINFSDGLDGLAGGISCISAGTLFIVSIVKGNHLLGIMSIALVGVCLGYLRYNRYPAKILMGDAGATFLGFMLAVISLDGAFKQATAVSIFIPILALGLPIFDNIFVVLKRLREGKKVYVGDASQIHYRLLAKGLTQKQAVYFLYLVCICLNLSAIILLLLGAGRY</sequence>
<evidence type="ECO:0000256" key="3">
    <source>
        <dbReference type="ARBA" id="ARBA00022679"/>
    </source>
</evidence>
<dbReference type="Proteomes" id="UP000191554">
    <property type="component" value="Unassembled WGS sequence"/>
</dbReference>
<feature type="transmembrane region" description="Helical" evidence="8">
    <location>
        <begin position="6"/>
        <end position="26"/>
    </location>
</feature>
<keyword evidence="10" id="KW-1185">Reference proteome</keyword>
<keyword evidence="2" id="KW-1003">Cell membrane</keyword>
<proteinExistence type="predicted"/>
<feature type="transmembrane region" description="Helical" evidence="8">
    <location>
        <begin position="248"/>
        <end position="267"/>
    </location>
</feature>
<dbReference type="EMBL" id="MZGX01000032">
    <property type="protein sequence ID" value="OPX42234.1"/>
    <property type="molecule type" value="Genomic_DNA"/>
</dbReference>
<dbReference type="EC" id="2.7.8.33" evidence="9"/>
<evidence type="ECO:0000256" key="6">
    <source>
        <dbReference type="ARBA" id="ARBA00023136"/>
    </source>
</evidence>
<keyword evidence="3 9" id="KW-0808">Transferase</keyword>
<dbReference type="AlphaFoldDB" id="A0A1V4SEI5"/>
<accession>A0A1V4SEI5</accession>
<feature type="transmembrane region" description="Helical" evidence="8">
    <location>
        <begin position="47"/>
        <end position="67"/>
    </location>
</feature>
<evidence type="ECO:0000256" key="4">
    <source>
        <dbReference type="ARBA" id="ARBA00022692"/>
    </source>
</evidence>
<evidence type="ECO:0000256" key="2">
    <source>
        <dbReference type="ARBA" id="ARBA00022475"/>
    </source>
</evidence>
<dbReference type="Pfam" id="PF00953">
    <property type="entry name" value="Glycos_transf_4"/>
    <property type="match status" value="1"/>
</dbReference>
<feature type="transmembrane region" description="Helical" evidence="8">
    <location>
        <begin position="193"/>
        <end position="210"/>
    </location>
</feature>
<comment type="subcellular location">
    <subcellularLocation>
        <location evidence="1">Cell membrane</location>
        <topology evidence="1">Multi-pass membrane protein</topology>
    </subcellularLocation>
</comment>
<dbReference type="GO" id="GO:0044038">
    <property type="term" value="P:cell wall macromolecule biosynthetic process"/>
    <property type="evidence" value="ECO:0007669"/>
    <property type="project" value="TreeGrafter"/>
</dbReference>
<dbReference type="GO" id="GO:0005886">
    <property type="term" value="C:plasma membrane"/>
    <property type="evidence" value="ECO:0007669"/>
    <property type="project" value="UniProtKB-SubCell"/>
</dbReference>
<feature type="transmembrane region" description="Helical" evidence="8">
    <location>
        <begin position="169"/>
        <end position="187"/>
    </location>
</feature>
<name>A0A1V4SEI5_RUMHU</name>
<evidence type="ECO:0000256" key="7">
    <source>
        <dbReference type="PIRSR" id="PIRSR600715-1"/>
    </source>
</evidence>
<gene>
    <name evidence="9" type="primary">tagO</name>
    <name evidence="9" type="ORF">CLHUN_38840</name>
</gene>
<reference evidence="9 10" key="1">
    <citation type="submission" date="2017-03" db="EMBL/GenBank/DDBJ databases">
        <title>Genome sequence of Clostridium hungatei DSM 14427.</title>
        <authorList>
            <person name="Poehlein A."/>
            <person name="Daniel R."/>
        </authorList>
    </citation>
    <scope>NUCLEOTIDE SEQUENCE [LARGE SCALE GENOMIC DNA]</scope>
    <source>
        <strain evidence="9 10">DSM 14427</strain>
    </source>
</reference>
<dbReference type="GO" id="GO:0036380">
    <property type="term" value="F:UDP-N-acetylglucosamine-undecaprenyl-phosphate N-acetylglucosaminephosphotransferase activity"/>
    <property type="evidence" value="ECO:0007669"/>
    <property type="project" value="UniProtKB-EC"/>
</dbReference>
<protein>
    <submittedName>
        <fullName evidence="9">Putative undecaprenyl-phosphate N-acetylglucosaminyl 1-phosphate transferase</fullName>
        <ecNumber evidence="9">2.7.8.33</ecNumber>
    </submittedName>
</protein>
<keyword evidence="7" id="KW-0479">Metal-binding</keyword>
<dbReference type="STRING" id="48256.CLHUN_38840"/>